<feature type="transmembrane region" description="Helical" evidence="1">
    <location>
        <begin position="207"/>
        <end position="230"/>
    </location>
</feature>
<feature type="transmembrane region" description="Helical" evidence="1">
    <location>
        <begin position="261"/>
        <end position="281"/>
    </location>
</feature>
<feature type="transmembrane region" description="Helical" evidence="1">
    <location>
        <begin position="137"/>
        <end position="156"/>
    </location>
</feature>
<organism evidence="2 3">
    <name type="scientific">Aneurinibacillus aneurinilyticus</name>
    <name type="common">Bacillus aneurinolyticus</name>
    <dbReference type="NCBI Taxonomy" id="1391"/>
    <lineage>
        <taxon>Bacteria</taxon>
        <taxon>Bacillati</taxon>
        <taxon>Bacillota</taxon>
        <taxon>Bacilli</taxon>
        <taxon>Bacillales</taxon>
        <taxon>Paenibacillaceae</taxon>
        <taxon>Aneurinibacillus group</taxon>
        <taxon>Aneurinibacillus</taxon>
    </lineage>
</organism>
<feature type="transmembrane region" description="Helical" evidence="1">
    <location>
        <begin position="87"/>
        <end position="106"/>
    </location>
</feature>
<keyword evidence="1" id="KW-0812">Transmembrane</keyword>
<evidence type="ECO:0000256" key="1">
    <source>
        <dbReference type="SAM" id="Phobius"/>
    </source>
</evidence>
<evidence type="ECO:0000313" key="3">
    <source>
        <dbReference type="Proteomes" id="UP000561326"/>
    </source>
</evidence>
<evidence type="ECO:0000313" key="2">
    <source>
        <dbReference type="EMBL" id="NME97446.1"/>
    </source>
</evidence>
<dbReference type="Proteomes" id="UP000561326">
    <property type="component" value="Unassembled WGS sequence"/>
</dbReference>
<keyword evidence="1" id="KW-0472">Membrane</keyword>
<reference evidence="2 3" key="1">
    <citation type="submission" date="2020-04" db="EMBL/GenBank/DDBJ databases">
        <authorList>
            <person name="Hitch T.C.A."/>
            <person name="Wylensek D."/>
            <person name="Clavel T."/>
        </authorList>
    </citation>
    <scope>NUCLEOTIDE SEQUENCE [LARGE SCALE GENOMIC DNA]</scope>
    <source>
        <strain evidence="2 3">WB01_D5_05</strain>
    </source>
</reference>
<accession>A0A848CVR5</accession>
<name>A0A848CVR5_ANEAE</name>
<evidence type="ECO:0008006" key="4">
    <source>
        <dbReference type="Google" id="ProtNLM"/>
    </source>
</evidence>
<keyword evidence="1" id="KW-1133">Transmembrane helix</keyword>
<sequence length="640" mass="71984">MMRSRMETYNHKSRTASVLLWLAIILYAVLLYRTAWITEDAYITYRTIDNFVNGYGLTWNTDERVQAYTHPLWMFLLSAIYFFTHNMYFSSIVFSIVVSLTAVVLFSTRAASSVRTAALGVLVLAFSKAFMDYSTSGLENPLTHLLLVIFFVLYLTRQPDLRGLFWLSLLAALAMVNRMDTILLFAPTLAWVFFNFKTWKAGWLSRIGVAVLGFLPFILWEAFSLFYYGIPVPNTAYAKLNTGIDAVSYAKQGLFYLKNSLFYDPVTLPVIMLGSLMPLLTKNWKRIPIAAGSLLYILYVIKVGGDFMSGRFLTAPLLVAVIAFASMPLTMPRRAWIGSGAVILALSLLAPYPSLFSDASYGTVRKGLIDEHGIADERAFYYKSAGLLRMHEGVKLPDAPLVTKGKQWQEKGISLESHIGFFGFYGGPKLHTIDSYALADPLLSRLPISKYPKWRIGHYMRIIPEGYRDTIQSGKNQIHDPNLAAYYDKLSFIIKGDLFSAERIKEIWKLNTGVYDHLLAAYQPPQMLQLSQADTDKLIVLPPTGAEVKLGRVAHAKKAYVHLSNNDDYYAIFLNGEQEVGNFAIPAKSGPKDGLLPHTIDVPDKAAETGYDRIVILPRLLDGNSDFVYALRSLQLMEKQ</sequence>
<dbReference type="EMBL" id="JABAGO010000004">
    <property type="protein sequence ID" value="NME97446.1"/>
    <property type="molecule type" value="Genomic_DNA"/>
</dbReference>
<comment type="caution">
    <text evidence="2">The sequence shown here is derived from an EMBL/GenBank/DDBJ whole genome shotgun (WGS) entry which is preliminary data.</text>
</comment>
<gene>
    <name evidence="2" type="ORF">HF838_04150</name>
</gene>
<dbReference type="AlphaFoldDB" id="A0A848CVR5"/>
<feature type="transmembrane region" description="Helical" evidence="1">
    <location>
        <begin position="287"/>
        <end position="305"/>
    </location>
</feature>
<feature type="transmembrane region" description="Helical" evidence="1">
    <location>
        <begin position="335"/>
        <end position="356"/>
    </location>
</feature>
<proteinExistence type="predicted"/>
<dbReference type="RefSeq" id="WP_205762695.1">
    <property type="nucleotide sequence ID" value="NZ_JABAGO010000004.1"/>
</dbReference>
<protein>
    <recommendedName>
        <fullName evidence="4">Glycosyltransferase RgtA/B/C/D-like domain-containing protein</fullName>
    </recommendedName>
</protein>
<feature type="transmembrane region" description="Helical" evidence="1">
    <location>
        <begin position="312"/>
        <end position="329"/>
    </location>
</feature>
<feature type="transmembrane region" description="Helical" evidence="1">
    <location>
        <begin position="163"/>
        <end position="187"/>
    </location>
</feature>